<gene>
    <name evidence="1" type="ORF">KMZ68_14195</name>
</gene>
<reference evidence="1" key="1">
    <citation type="submission" date="2021-06" db="EMBL/GenBank/DDBJ databases">
        <title>Bradyrhizobium sp. S2-11-2 Genome sequencing.</title>
        <authorList>
            <person name="Jin L."/>
        </authorList>
    </citation>
    <scope>NUCLEOTIDE SEQUENCE</scope>
    <source>
        <strain evidence="1">S2-11-2</strain>
    </source>
</reference>
<name>A0A975NJE8_9BRAD</name>
<protein>
    <submittedName>
        <fullName evidence="1">Uncharacterized protein</fullName>
    </submittedName>
</protein>
<dbReference type="RefSeq" id="WP_215611930.1">
    <property type="nucleotide sequence ID" value="NZ_CP076135.1"/>
</dbReference>
<accession>A0A975NJE8</accession>
<dbReference type="EMBL" id="CP076135">
    <property type="protein sequence ID" value="QWG16192.1"/>
    <property type="molecule type" value="Genomic_DNA"/>
</dbReference>
<dbReference type="KEGG" id="bsei:KMZ68_14195"/>
<evidence type="ECO:0000313" key="1">
    <source>
        <dbReference type="EMBL" id="QWG16192.1"/>
    </source>
</evidence>
<evidence type="ECO:0000313" key="2">
    <source>
        <dbReference type="Proteomes" id="UP000680805"/>
    </source>
</evidence>
<dbReference type="Proteomes" id="UP000680805">
    <property type="component" value="Chromosome"/>
</dbReference>
<dbReference type="AlphaFoldDB" id="A0A975NJE8"/>
<proteinExistence type="predicted"/>
<organism evidence="1 2">
    <name type="scientific">Bradyrhizobium sediminis</name>
    <dbReference type="NCBI Taxonomy" id="2840469"/>
    <lineage>
        <taxon>Bacteria</taxon>
        <taxon>Pseudomonadati</taxon>
        <taxon>Pseudomonadota</taxon>
        <taxon>Alphaproteobacteria</taxon>
        <taxon>Hyphomicrobiales</taxon>
        <taxon>Nitrobacteraceae</taxon>
        <taxon>Bradyrhizobium</taxon>
    </lineage>
</organism>
<sequence length="148" mass="15533">MTTSKPLRGIADCGMISFLSWGTAEMKFIAAAISLVGLIGPAICQTSTPPAAGAAGIAEQVPISSFQWQRREDDNGIASFKISNNTDKAIDSIELICWVGEDRTGGTKVMVWPSPGPILAHEVRQFSRVNIGPVGSSPSVACEVADAN</sequence>